<reference evidence="19 20" key="1">
    <citation type="submission" date="2015-03" db="EMBL/GenBank/DDBJ databases">
        <title>Draft genome sequences of two protease-producing strains of Arsukibacterium isolated from two cold and alkaline environments.</title>
        <authorList>
            <person name="Lylloff J.E."/>
            <person name="Skov L.B."/>
            <person name="Jepsen M."/>
            <person name="Hallin P.F."/>
            <person name="Sorensen S.J."/>
            <person name="Stougaard P."/>
            <person name="Glaring M.A."/>
        </authorList>
    </citation>
    <scope>NUCLEOTIDE SEQUENCE [LARGE SCALE GENOMIC DNA]</scope>
    <source>
        <strain evidence="19 20">GCM72</strain>
    </source>
</reference>
<dbReference type="CDD" id="cd13919">
    <property type="entry name" value="CuRO_HCO_II_like_5"/>
    <property type="match status" value="1"/>
</dbReference>
<keyword evidence="10 16" id="KW-1133">Transmembrane helix</keyword>
<keyword evidence="8" id="KW-1278">Translocase</keyword>
<feature type="transmembrane region" description="Helical" evidence="16">
    <location>
        <begin position="41"/>
        <end position="62"/>
    </location>
</feature>
<dbReference type="SUPFAM" id="SSF49503">
    <property type="entry name" value="Cupredoxins"/>
    <property type="match status" value="1"/>
</dbReference>
<dbReference type="EC" id="7.1.1.9" evidence="3"/>
<feature type="transmembrane region" description="Helical" evidence="16">
    <location>
        <begin position="83"/>
        <end position="104"/>
    </location>
</feature>
<dbReference type="Gene3D" id="1.10.760.10">
    <property type="entry name" value="Cytochrome c-like domain"/>
    <property type="match status" value="2"/>
</dbReference>
<dbReference type="Pfam" id="PF00034">
    <property type="entry name" value="Cytochrom_C"/>
    <property type="match status" value="2"/>
</dbReference>
<dbReference type="GO" id="GO:0004129">
    <property type="term" value="F:cytochrome-c oxidase activity"/>
    <property type="evidence" value="ECO:0007669"/>
    <property type="project" value="UniProtKB-EC"/>
</dbReference>
<evidence type="ECO:0000256" key="16">
    <source>
        <dbReference type="SAM" id="Phobius"/>
    </source>
</evidence>
<keyword evidence="5 15" id="KW-0349">Heme</keyword>
<dbReference type="GO" id="GO:0016020">
    <property type="term" value="C:membrane"/>
    <property type="evidence" value="ECO:0007669"/>
    <property type="project" value="UniProtKB-SubCell"/>
</dbReference>
<evidence type="ECO:0000256" key="15">
    <source>
        <dbReference type="PROSITE-ProRule" id="PRU00433"/>
    </source>
</evidence>
<evidence type="ECO:0000256" key="3">
    <source>
        <dbReference type="ARBA" id="ARBA00012949"/>
    </source>
</evidence>
<dbReference type="STRING" id="336831.WG68_01420"/>
<evidence type="ECO:0000256" key="2">
    <source>
        <dbReference type="ARBA" id="ARBA00007866"/>
    </source>
</evidence>
<dbReference type="PANTHER" id="PTHR22888:SF9">
    <property type="entry name" value="CYTOCHROME C OXIDASE SUBUNIT 2"/>
    <property type="match status" value="1"/>
</dbReference>
<dbReference type="InterPro" id="IPR009056">
    <property type="entry name" value="Cyt_c-like_dom"/>
</dbReference>
<dbReference type="InterPro" id="IPR036909">
    <property type="entry name" value="Cyt_c-like_dom_sf"/>
</dbReference>
<evidence type="ECO:0000256" key="7">
    <source>
        <dbReference type="ARBA" id="ARBA00022723"/>
    </source>
</evidence>
<name>A0A0M2V900_9GAMM</name>
<dbReference type="SUPFAM" id="SSF46626">
    <property type="entry name" value="Cytochrome c"/>
    <property type="match status" value="2"/>
</dbReference>
<evidence type="ECO:0000256" key="13">
    <source>
        <dbReference type="ARBA" id="ARBA00023136"/>
    </source>
</evidence>
<dbReference type="PROSITE" id="PS51007">
    <property type="entry name" value="CYTC"/>
    <property type="match status" value="1"/>
</dbReference>
<evidence type="ECO:0000256" key="8">
    <source>
        <dbReference type="ARBA" id="ARBA00022967"/>
    </source>
</evidence>
<keyword evidence="11 15" id="KW-0408">Iron</keyword>
<dbReference type="InterPro" id="IPR008972">
    <property type="entry name" value="Cupredoxin"/>
</dbReference>
<dbReference type="Pfam" id="PF00116">
    <property type="entry name" value="COX2"/>
    <property type="match status" value="1"/>
</dbReference>
<sequence length="465" mass="51936">MAITLIILLLIAGSVIFHFTSVWWFTPLASHWSAIDTTINITIWITGVVFIAVNLFLAYAIYRYRYKAGARADYQPENKKLEGWLLLVTSIGIAAMLAPGLYVWGQFVSPPADATVVEAVGQQWHWRFRLPGADGQLGKADVRASSELNPLGLDPNDPAGMDDLIIDSHELVLELNKPVKVLLRSNDVLHNFAVPQFRVKMDLVPGTVSYVWFIPTVVGQFDILCEELCGIGHFAMRGRVLVKESDDYQQWLAQQQSYRQYQARLAGDPEFGKAHYQVCASCHGAQGEGNQALHAPALAGQSGWYLKRQLRAYQQGLRGNAEGDVFGAQMIAMAQLVRDEQAINHLLAYIGSFNPNLVQAEPGNLHNGQRLYRNCSYCHGRNGEGIFAMNAPMLHSLEPWYLTRQLDYFKRQIRGNHPQDFYGAQMSLMAQSLHSEQDIADVVAYINSLQPKAGLTQGDSNDSER</sequence>
<gene>
    <name evidence="19" type="ORF">WG68_01420</name>
</gene>
<comment type="caution">
    <text evidence="19">The sequence shown here is derived from an EMBL/GenBank/DDBJ whole genome shotgun (WGS) entry which is preliminary data.</text>
</comment>
<keyword evidence="7 15" id="KW-0479">Metal-binding</keyword>
<dbReference type="RefSeq" id="WP_046555851.1">
    <property type="nucleotide sequence ID" value="NZ_LAHO01000001.1"/>
</dbReference>
<dbReference type="InterPro" id="IPR001505">
    <property type="entry name" value="Copper_CuA"/>
</dbReference>
<evidence type="ECO:0000256" key="14">
    <source>
        <dbReference type="ARBA" id="ARBA00047816"/>
    </source>
</evidence>
<evidence type="ECO:0000256" key="1">
    <source>
        <dbReference type="ARBA" id="ARBA00004141"/>
    </source>
</evidence>
<keyword evidence="6 16" id="KW-0812">Transmembrane</keyword>
<proteinExistence type="inferred from homology"/>
<feature type="domain" description="Cytochrome oxidase subunit II copper A binding" evidence="17">
    <location>
        <begin position="112"/>
        <end position="254"/>
    </location>
</feature>
<evidence type="ECO:0000256" key="10">
    <source>
        <dbReference type="ARBA" id="ARBA00022989"/>
    </source>
</evidence>
<evidence type="ECO:0000256" key="12">
    <source>
        <dbReference type="ARBA" id="ARBA00023008"/>
    </source>
</evidence>
<evidence type="ECO:0000256" key="11">
    <source>
        <dbReference type="ARBA" id="ARBA00023004"/>
    </source>
</evidence>
<dbReference type="GO" id="GO:0005507">
    <property type="term" value="F:copper ion binding"/>
    <property type="evidence" value="ECO:0007669"/>
    <property type="project" value="InterPro"/>
</dbReference>
<dbReference type="PATRIC" id="fig|336831.14.peg.2491"/>
<keyword evidence="4" id="KW-0813">Transport</keyword>
<dbReference type="EMBL" id="LAHO01000001">
    <property type="protein sequence ID" value="KKO47322.1"/>
    <property type="molecule type" value="Genomic_DNA"/>
</dbReference>
<evidence type="ECO:0000256" key="5">
    <source>
        <dbReference type="ARBA" id="ARBA00022617"/>
    </source>
</evidence>
<keyword evidence="20" id="KW-1185">Reference proteome</keyword>
<dbReference type="InterPro" id="IPR002429">
    <property type="entry name" value="CcO_II-like_C"/>
</dbReference>
<dbReference type="Gene3D" id="1.10.287.90">
    <property type="match status" value="1"/>
</dbReference>
<dbReference type="GO" id="GO:0042773">
    <property type="term" value="P:ATP synthesis coupled electron transport"/>
    <property type="evidence" value="ECO:0007669"/>
    <property type="project" value="TreeGrafter"/>
</dbReference>
<dbReference type="InterPro" id="IPR045187">
    <property type="entry name" value="CcO_II"/>
</dbReference>
<evidence type="ECO:0000259" key="18">
    <source>
        <dbReference type="PROSITE" id="PS51007"/>
    </source>
</evidence>
<comment type="similarity">
    <text evidence="2">Belongs to the cytochrome c oxidase subunit 2 family.</text>
</comment>
<dbReference type="GO" id="GO:0020037">
    <property type="term" value="F:heme binding"/>
    <property type="evidence" value="ECO:0007669"/>
    <property type="project" value="InterPro"/>
</dbReference>
<keyword evidence="9" id="KW-0249">Electron transport</keyword>
<keyword evidence="13 16" id="KW-0472">Membrane</keyword>
<dbReference type="Gene3D" id="2.60.40.420">
    <property type="entry name" value="Cupredoxins - blue copper proteins"/>
    <property type="match status" value="1"/>
</dbReference>
<evidence type="ECO:0000313" key="20">
    <source>
        <dbReference type="Proteomes" id="UP000034228"/>
    </source>
</evidence>
<dbReference type="InterPro" id="IPR036257">
    <property type="entry name" value="Cyt_c_oxidase_su2_TM_sf"/>
</dbReference>
<protein>
    <recommendedName>
        <fullName evidence="3">cytochrome-c oxidase</fullName>
        <ecNumber evidence="3">7.1.1.9</ecNumber>
    </recommendedName>
</protein>
<evidence type="ECO:0000256" key="6">
    <source>
        <dbReference type="ARBA" id="ARBA00022692"/>
    </source>
</evidence>
<dbReference type="OrthoDB" id="9773456at2"/>
<organism evidence="19 20">
    <name type="scientific">Arsukibacterium ikkense</name>
    <dbReference type="NCBI Taxonomy" id="336831"/>
    <lineage>
        <taxon>Bacteria</taxon>
        <taxon>Pseudomonadati</taxon>
        <taxon>Pseudomonadota</taxon>
        <taxon>Gammaproteobacteria</taxon>
        <taxon>Chromatiales</taxon>
        <taxon>Chromatiaceae</taxon>
        <taxon>Arsukibacterium</taxon>
    </lineage>
</organism>
<dbReference type="AlphaFoldDB" id="A0A0M2V900"/>
<evidence type="ECO:0000256" key="4">
    <source>
        <dbReference type="ARBA" id="ARBA00022448"/>
    </source>
</evidence>
<feature type="domain" description="Cytochrome c" evidence="18">
    <location>
        <begin position="267"/>
        <end position="450"/>
    </location>
</feature>
<dbReference type="PROSITE" id="PS00078">
    <property type="entry name" value="COX2"/>
    <property type="match status" value="1"/>
</dbReference>
<comment type="catalytic activity">
    <reaction evidence="14">
        <text>4 Fe(II)-[cytochrome c] + O2 + 8 H(+)(in) = 4 Fe(III)-[cytochrome c] + 2 H2O + 4 H(+)(out)</text>
        <dbReference type="Rhea" id="RHEA:11436"/>
        <dbReference type="Rhea" id="RHEA-COMP:10350"/>
        <dbReference type="Rhea" id="RHEA-COMP:14399"/>
        <dbReference type="ChEBI" id="CHEBI:15377"/>
        <dbReference type="ChEBI" id="CHEBI:15378"/>
        <dbReference type="ChEBI" id="CHEBI:15379"/>
        <dbReference type="ChEBI" id="CHEBI:29033"/>
        <dbReference type="ChEBI" id="CHEBI:29034"/>
        <dbReference type="EC" id="7.1.1.9"/>
    </reaction>
</comment>
<evidence type="ECO:0000256" key="9">
    <source>
        <dbReference type="ARBA" id="ARBA00022982"/>
    </source>
</evidence>
<dbReference type="PROSITE" id="PS50857">
    <property type="entry name" value="COX2_CUA"/>
    <property type="match status" value="1"/>
</dbReference>
<evidence type="ECO:0000313" key="19">
    <source>
        <dbReference type="EMBL" id="KKO47322.1"/>
    </source>
</evidence>
<keyword evidence="12" id="KW-0186">Copper</keyword>
<dbReference type="Proteomes" id="UP000034228">
    <property type="component" value="Unassembled WGS sequence"/>
</dbReference>
<dbReference type="PANTHER" id="PTHR22888">
    <property type="entry name" value="CYTOCHROME C OXIDASE, SUBUNIT II"/>
    <property type="match status" value="1"/>
</dbReference>
<comment type="subcellular location">
    <subcellularLocation>
        <location evidence="1">Membrane</location>
        <topology evidence="1">Multi-pass membrane protein</topology>
    </subcellularLocation>
</comment>
<accession>A0A0M2V900</accession>
<evidence type="ECO:0000259" key="17">
    <source>
        <dbReference type="PROSITE" id="PS50857"/>
    </source>
</evidence>